<organism evidence="9 10">
    <name type="scientific">Tanacetum coccineum</name>
    <dbReference type="NCBI Taxonomy" id="301880"/>
    <lineage>
        <taxon>Eukaryota</taxon>
        <taxon>Viridiplantae</taxon>
        <taxon>Streptophyta</taxon>
        <taxon>Embryophyta</taxon>
        <taxon>Tracheophyta</taxon>
        <taxon>Spermatophyta</taxon>
        <taxon>Magnoliopsida</taxon>
        <taxon>eudicotyledons</taxon>
        <taxon>Gunneridae</taxon>
        <taxon>Pentapetalae</taxon>
        <taxon>asterids</taxon>
        <taxon>campanulids</taxon>
        <taxon>Asterales</taxon>
        <taxon>Asteraceae</taxon>
        <taxon>Asteroideae</taxon>
        <taxon>Anthemideae</taxon>
        <taxon>Anthemidinae</taxon>
        <taxon>Tanacetum</taxon>
    </lineage>
</organism>
<dbReference type="InterPro" id="IPR000477">
    <property type="entry name" value="RT_dom"/>
</dbReference>
<dbReference type="CDD" id="cd01647">
    <property type="entry name" value="RT_LTR"/>
    <property type="match status" value="1"/>
</dbReference>
<evidence type="ECO:0000256" key="1">
    <source>
        <dbReference type="ARBA" id="ARBA00022679"/>
    </source>
</evidence>
<evidence type="ECO:0000256" key="2">
    <source>
        <dbReference type="ARBA" id="ARBA00022695"/>
    </source>
</evidence>
<dbReference type="InterPro" id="IPR001969">
    <property type="entry name" value="Aspartic_peptidase_AS"/>
</dbReference>
<keyword evidence="3" id="KW-0540">Nuclease</keyword>
<evidence type="ECO:0000313" key="10">
    <source>
        <dbReference type="Proteomes" id="UP001151760"/>
    </source>
</evidence>
<dbReference type="EMBL" id="BQNB010012866">
    <property type="protein sequence ID" value="GJT08890.1"/>
    <property type="molecule type" value="Genomic_DNA"/>
</dbReference>
<dbReference type="Gene3D" id="3.30.70.270">
    <property type="match status" value="2"/>
</dbReference>
<evidence type="ECO:0000313" key="9">
    <source>
        <dbReference type="EMBL" id="GJT08890.1"/>
    </source>
</evidence>
<dbReference type="PANTHER" id="PTHR37984">
    <property type="entry name" value="PROTEIN CBG26694"/>
    <property type="match status" value="1"/>
</dbReference>
<dbReference type="Pfam" id="PF00078">
    <property type="entry name" value="RVT_1"/>
    <property type="match status" value="1"/>
</dbReference>
<dbReference type="Pfam" id="PF17917">
    <property type="entry name" value="RT_RNaseH"/>
    <property type="match status" value="1"/>
</dbReference>
<feature type="region of interest" description="Disordered" evidence="7">
    <location>
        <begin position="1"/>
        <end position="20"/>
    </location>
</feature>
<sequence length="961" mass="109503">MSRLKNNKGNRGNQAGNDRAPAKVYVVGNAGANPDNVVAGTFLLNNRYAYILFDTGADRSFVSTAFSSQIDITPSTLDHYYDVELADGRIIGLKHYNLKVQDFPEVFPEDLPGLPPTRQVEFQIDLVPGAAPVARAPYRLAPSEMKELSEQLKELSDKGFIRPSSSPWGAPVLFVKKKDGSFRMCIDYRELNKLTVKNRYPLPRIDDLFDQLQGSSVYSKIDLRSGYHQLRVREEDIPKTAFRTRYGHYEFQVMPFGLTNAPAVFMDLMNRVCKPYLDKFVIVFIDDILIYSKSKQEHEEHLKIILELLKKEELYAKFSKCEFWIPKVQFLGHVIDSEGIHVDPAKIESIKDWTSPKSPTEIRQFLGLAGYYQRFIEGFSKIAKPMTKLTQKKVKFEWGDKQEAAFQLLKQKLCSAPILALPEGSKDFIAYCDASKKGLGAVLMQREKVISYASRQLKIHEKNYTTHDLELGAVVFALKIWRHYLYGTKCTVFTDHKSLQHILDQKELNMRQRRWLELLSDYDCDIRYHPGKANVVADALSRKEREPPLRVRALVMTISLDLPKQILNAQTEARKPENIKSEDVGGMLIENAKFPEAIREQKLEPRADGTLCLNGRSWLPCYGDLRTVKAKHQRPSGLLVQPKIPRMERVDNITMVLLTMLPKSSQGYGTQIGRCHEDMEYPSQSFVIRGPGDSHPIYGGTSERNALDTNFGYEFCVSSINRTGQSERTFKLARICCVACAIDLERVGSRRMQAAHERQKSYADLKRKPMEFQVGDKVMLKVSTWKGVVSFGNRGKLTLGLLDLSRMLEKGVGEPFRWMDFHLDLTSFILLWKPLEIVVVDEVKRLKQRDPLVKVRMELQGGDQMLKKDVKSENRHNFGCHLAMINLASLSSGKHKMCHVNFRQFSIGTLNPEKFLLLSQCFLVSSMPRKTESEHLILATLFVIALSGVECTCPTYGNRAS</sequence>
<protein>
    <submittedName>
        <fullName evidence="9">Reverse transcriptase domain-containing protein</fullName>
    </submittedName>
</protein>
<gene>
    <name evidence="9" type="ORF">Tco_0843352</name>
</gene>
<dbReference type="PROSITE" id="PS50878">
    <property type="entry name" value="RT_POL"/>
    <property type="match status" value="1"/>
</dbReference>
<evidence type="ECO:0000256" key="5">
    <source>
        <dbReference type="ARBA" id="ARBA00022801"/>
    </source>
</evidence>
<evidence type="ECO:0000256" key="7">
    <source>
        <dbReference type="SAM" id="MobiDB-lite"/>
    </source>
</evidence>
<keyword evidence="1" id="KW-0808">Transferase</keyword>
<dbReference type="InterPro" id="IPR050951">
    <property type="entry name" value="Retrovirus_Pol_polyprotein"/>
</dbReference>
<dbReference type="InterPro" id="IPR041373">
    <property type="entry name" value="RT_RNaseH"/>
</dbReference>
<name>A0ABQ5B2E3_9ASTR</name>
<comment type="caution">
    <text evidence="9">The sequence shown here is derived from an EMBL/GenBank/DDBJ whole genome shotgun (WGS) entry which is preliminary data.</text>
</comment>
<dbReference type="Gene3D" id="3.10.10.10">
    <property type="entry name" value="HIV Type 1 Reverse Transcriptase, subunit A, domain 1"/>
    <property type="match status" value="1"/>
</dbReference>
<keyword evidence="10" id="KW-1185">Reference proteome</keyword>
<reference evidence="9" key="1">
    <citation type="journal article" date="2022" name="Int. J. Mol. Sci.">
        <title>Draft Genome of Tanacetum Coccineum: Genomic Comparison of Closely Related Tanacetum-Family Plants.</title>
        <authorList>
            <person name="Yamashiro T."/>
            <person name="Shiraishi A."/>
            <person name="Nakayama K."/>
            <person name="Satake H."/>
        </authorList>
    </citation>
    <scope>NUCLEOTIDE SEQUENCE</scope>
</reference>
<dbReference type="PANTHER" id="PTHR37984:SF5">
    <property type="entry name" value="PROTEIN NYNRIN-LIKE"/>
    <property type="match status" value="1"/>
</dbReference>
<dbReference type="PROSITE" id="PS00141">
    <property type="entry name" value="ASP_PROTEASE"/>
    <property type="match status" value="1"/>
</dbReference>
<dbReference type="Pfam" id="PF08284">
    <property type="entry name" value="RVP_2"/>
    <property type="match status" value="1"/>
</dbReference>
<dbReference type="SUPFAM" id="SSF56672">
    <property type="entry name" value="DNA/RNA polymerases"/>
    <property type="match status" value="1"/>
</dbReference>
<proteinExistence type="predicted"/>
<dbReference type="CDD" id="cd00303">
    <property type="entry name" value="retropepsin_like"/>
    <property type="match status" value="1"/>
</dbReference>
<dbReference type="Proteomes" id="UP001151760">
    <property type="component" value="Unassembled WGS sequence"/>
</dbReference>
<dbReference type="CDD" id="cd09274">
    <property type="entry name" value="RNase_HI_RT_Ty3"/>
    <property type="match status" value="1"/>
</dbReference>
<evidence type="ECO:0000256" key="3">
    <source>
        <dbReference type="ARBA" id="ARBA00022722"/>
    </source>
</evidence>
<keyword evidence="6 9" id="KW-0695">RNA-directed DNA polymerase</keyword>
<reference evidence="9" key="2">
    <citation type="submission" date="2022-01" db="EMBL/GenBank/DDBJ databases">
        <authorList>
            <person name="Yamashiro T."/>
            <person name="Shiraishi A."/>
            <person name="Satake H."/>
            <person name="Nakayama K."/>
        </authorList>
    </citation>
    <scope>NUCLEOTIDE SEQUENCE</scope>
</reference>
<evidence type="ECO:0000256" key="4">
    <source>
        <dbReference type="ARBA" id="ARBA00022759"/>
    </source>
</evidence>
<keyword evidence="2" id="KW-0548">Nucleotidyltransferase</keyword>
<accession>A0ABQ5B2E3</accession>
<dbReference type="InterPro" id="IPR043128">
    <property type="entry name" value="Rev_trsase/Diguanyl_cyclase"/>
</dbReference>
<dbReference type="GO" id="GO:0003964">
    <property type="term" value="F:RNA-directed DNA polymerase activity"/>
    <property type="evidence" value="ECO:0007669"/>
    <property type="project" value="UniProtKB-KW"/>
</dbReference>
<feature type="domain" description="Reverse transcriptase" evidence="8">
    <location>
        <begin position="156"/>
        <end position="335"/>
    </location>
</feature>
<keyword evidence="5" id="KW-0378">Hydrolase</keyword>
<dbReference type="InterPro" id="IPR043502">
    <property type="entry name" value="DNA/RNA_pol_sf"/>
</dbReference>
<evidence type="ECO:0000259" key="8">
    <source>
        <dbReference type="PROSITE" id="PS50878"/>
    </source>
</evidence>
<dbReference type="Gene3D" id="3.10.20.370">
    <property type="match status" value="1"/>
</dbReference>
<evidence type="ECO:0000256" key="6">
    <source>
        <dbReference type="ARBA" id="ARBA00022918"/>
    </source>
</evidence>
<keyword evidence="4" id="KW-0255">Endonuclease</keyword>